<dbReference type="GO" id="GO:0005634">
    <property type="term" value="C:nucleus"/>
    <property type="evidence" value="ECO:0007669"/>
    <property type="project" value="UniProtKB-SubCell"/>
</dbReference>
<evidence type="ECO:0000256" key="7">
    <source>
        <dbReference type="ARBA" id="ARBA00023242"/>
    </source>
</evidence>
<keyword evidence="5" id="KW-0238">DNA-binding</keyword>
<dbReference type="STRING" id="2010991.A0A3M2RDK2"/>
<keyword evidence="2" id="KW-0479">Metal-binding</keyword>
<gene>
    <name evidence="10" type="ORF">CDV36_015062</name>
</gene>
<evidence type="ECO:0000313" key="11">
    <source>
        <dbReference type="Proteomes" id="UP000277212"/>
    </source>
</evidence>
<dbReference type="GO" id="GO:0000981">
    <property type="term" value="F:DNA-binding transcription factor activity, RNA polymerase II-specific"/>
    <property type="evidence" value="ECO:0007669"/>
    <property type="project" value="TreeGrafter"/>
</dbReference>
<evidence type="ECO:0000256" key="1">
    <source>
        <dbReference type="ARBA" id="ARBA00004123"/>
    </source>
</evidence>
<keyword evidence="11" id="KW-1185">Reference proteome</keyword>
<dbReference type="GO" id="GO:0006351">
    <property type="term" value="P:DNA-templated transcription"/>
    <property type="evidence" value="ECO:0007669"/>
    <property type="project" value="InterPro"/>
</dbReference>
<evidence type="ECO:0000259" key="9">
    <source>
        <dbReference type="SMART" id="SM00906"/>
    </source>
</evidence>
<feature type="domain" description="Xylanolytic transcriptional activator regulatory" evidence="9">
    <location>
        <begin position="176"/>
        <end position="248"/>
    </location>
</feature>
<dbReference type="EMBL" id="NKUJ01000526">
    <property type="protein sequence ID" value="RMJ03406.1"/>
    <property type="molecule type" value="Genomic_DNA"/>
</dbReference>
<evidence type="ECO:0000256" key="6">
    <source>
        <dbReference type="ARBA" id="ARBA00023163"/>
    </source>
</evidence>
<feature type="region of interest" description="Disordered" evidence="8">
    <location>
        <begin position="1"/>
        <end position="21"/>
    </location>
</feature>
<accession>A0A3M2RDK2</accession>
<dbReference type="InterPro" id="IPR007219">
    <property type="entry name" value="XnlR_reg_dom"/>
</dbReference>
<dbReference type="CDD" id="cd12148">
    <property type="entry name" value="fungal_TF_MHR"/>
    <property type="match status" value="1"/>
</dbReference>
<dbReference type="PANTHER" id="PTHR47782">
    <property type="entry name" value="ZN(II)2CYS6 TRANSCRIPTION FACTOR (EUROFUNG)-RELATED"/>
    <property type="match status" value="1"/>
</dbReference>
<reference evidence="10 11" key="1">
    <citation type="submission" date="2017-06" db="EMBL/GenBank/DDBJ databases">
        <title>Comparative genomic analysis of Ambrosia Fusariam Clade fungi.</title>
        <authorList>
            <person name="Stajich J.E."/>
            <person name="Carrillo J."/>
            <person name="Kijimoto T."/>
            <person name="Eskalen A."/>
            <person name="O'Donnell K."/>
            <person name="Kasson M."/>
        </authorList>
    </citation>
    <scope>NUCLEOTIDE SEQUENCE [LARGE SCALE GENOMIC DNA]</scope>
    <source>
        <strain evidence="10">UCR3666</strain>
    </source>
</reference>
<sequence length="551" mass="61368">MRPATFIQPTRPESVSQELSDTQFPSGRLGEIQFPPNIAGDLDTSAVTLPTEDAAQSLVKAYFQFASVAMPLLHESSFRHQLDLAYRMPRLINLTETHSDANSRITIFFVLEVFAVALLRMQKQDPSRVSTWLADRYHRTALSALNLASLPNGVQGVQALLLVAQYSYLHPNPWDAWRVVGAALRLAVELGLHQDVTNGLDPLALDTRRRAFWVAYSMDRNLSAAMSMPYGLSDGSISAKFPSDVADEFITADGIQSTTVSEPKQIALQMFRYREIQSELRFMLWERPPPYAQINLSEWQNHMRQRIDDWYSSMPLGSHLGSFEKGVLSNFEVTHNTALFNLYRPSPNNPTPSEQQAVTMAEIATNMIHLYQRLFRQKRLSIYWQSIENVFSAGTALMLAYIRSPGVQQAITLTSLESLVHTCSSLLWGMVERFPSFQGKRDAFDITASKVLEAVKAESVGNAGLATPNIARIAAEEQAGHGFSAQNVNLVALGTGCPSNIPSEAEQPSWFDFLAPDDFALHSDQEPLSFQDLDIWALIGNDPIPEKDTGS</sequence>
<dbReference type="InterPro" id="IPR052202">
    <property type="entry name" value="Yeast_MetPath_Reg"/>
</dbReference>
<evidence type="ECO:0000256" key="5">
    <source>
        <dbReference type="ARBA" id="ARBA00023125"/>
    </source>
</evidence>
<organism evidence="10 11">
    <name type="scientific">Fusarium kuroshium</name>
    <dbReference type="NCBI Taxonomy" id="2010991"/>
    <lineage>
        <taxon>Eukaryota</taxon>
        <taxon>Fungi</taxon>
        <taxon>Dikarya</taxon>
        <taxon>Ascomycota</taxon>
        <taxon>Pezizomycotina</taxon>
        <taxon>Sordariomycetes</taxon>
        <taxon>Hypocreomycetidae</taxon>
        <taxon>Hypocreales</taxon>
        <taxon>Nectriaceae</taxon>
        <taxon>Fusarium</taxon>
        <taxon>Fusarium solani species complex</taxon>
    </lineage>
</organism>
<evidence type="ECO:0000256" key="8">
    <source>
        <dbReference type="SAM" id="MobiDB-lite"/>
    </source>
</evidence>
<keyword evidence="4" id="KW-0805">Transcription regulation</keyword>
<dbReference type="GO" id="GO:0008270">
    <property type="term" value="F:zinc ion binding"/>
    <property type="evidence" value="ECO:0007669"/>
    <property type="project" value="InterPro"/>
</dbReference>
<name>A0A3M2RDK2_9HYPO</name>
<keyword evidence="3" id="KW-0862">Zinc</keyword>
<dbReference type="SMART" id="SM00906">
    <property type="entry name" value="Fungal_trans"/>
    <property type="match status" value="1"/>
</dbReference>
<proteinExistence type="predicted"/>
<evidence type="ECO:0000256" key="4">
    <source>
        <dbReference type="ARBA" id="ARBA00023015"/>
    </source>
</evidence>
<comment type="caution">
    <text evidence="10">The sequence shown here is derived from an EMBL/GenBank/DDBJ whole genome shotgun (WGS) entry which is preliminary data.</text>
</comment>
<dbReference type="AlphaFoldDB" id="A0A3M2RDK2"/>
<evidence type="ECO:0000256" key="2">
    <source>
        <dbReference type="ARBA" id="ARBA00022723"/>
    </source>
</evidence>
<keyword evidence="7" id="KW-0539">Nucleus</keyword>
<dbReference type="GO" id="GO:0045944">
    <property type="term" value="P:positive regulation of transcription by RNA polymerase II"/>
    <property type="evidence" value="ECO:0007669"/>
    <property type="project" value="TreeGrafter"/>
</dbReference>
<comment type="subcellular location">
    <subcellularLocation>
        <location evidence="1">Nucleus</location>
    </subcellularLocation>
</comment>
<dbReference type="Proteomes" id="UP000277212">
    <property type="component" value="Unassembled WGS sequence"/>
</dbReference>
<dbReference type="Pfam" id="PF04082">
    <property type="entry name" value="Fungal_trans"/>
    <property type="match status" value="1"/>
</dbReference>
<evidence type="ECO:0000313" key="10">
    <source>
        <dbReference type="EMBL" id="RMJ03406.1"/>
    </source>
</evidence>
<protein>
    <recommendedName>
        <fullName evidence="9">Xylanolytic transcriptional activator regulatory domain-containing protein</fullName>
    </recommendedName>
</protein>
<keyword evidence="6" id="KW-0804">Transcription</keyword>
<feature type="compositionally biased region" description="Polar residues" evidence="8">
    <location>
        <begin position="7"/>
        <end position="21"/>
    </location>
</feature>
<dbReference type="GO" id="GO:0043565">
    <property type="term" value="F:sequence-specific DNA binding"/>
    <property type="evidence" value="ECO:0007669"/>
    <property type="project" value="TreeGrafter"/>
</dbReference>
<dbReference type="OrthoDB" id="189997at2759"/>
<evidence type="ECO:0000256" key="3">
    <source>
        <dbReference type="ARBA" id="ARBA00022833"/>
    </source>
</evidence>
<dbReference type="PANTHER" id="PTHR47782:SF1">
    <property type="entry name" value="PYRIMIDINE PATHWAY REGULATORY PROTEIN 1"/>
    <property type="match status" value="1"/>
</dbReference>